<evidence type="ECO:0000259" key="1">
    <source>
        <dbReference type="Pfam" id="PF05050"/>
    </source>
</evidence>
<dbReference type="Pfam" id="PF05050">
    <property type="entry name" value="Methyltransf_21"/>
    <property type="match status" value="1"/>
</dbReference>
<protein>
    <submittedName>
        <fullName evidence="2">FkbM family methyltransferase</fullName>
    </submittedName>
</protein>
<reference evidence="3" key="1">
    <citation type="journal article" date="2019" name="Int. J. Syst. Evol. Microbiol.">
        <title>The Global Catalogue of Microorganisms (GCM) 10K type strain sequencing project: providing services to taxonomists for standard genome sequencing and annotation.</title>
        <authorList>
            <consortium name="The Broad Institute Genomics Platform"/>
            <consortium name="The Broad Institute Genome Sequencing Center for Infectious Disease"/>
            <person name="Wu L."/>
            <person name="Ma J."/>
        </authorList>
    </citation>
    <scope>NUCLEOTIDE SEQUENCE [LARGE SCALE GENOMIC DNA]</scope>
    <source>
        <strain evidence="3">CCUG 62952</strain>
    </source>
</reference>
<keyword evidence="3" id="KW-1185">Reference proteome</keyword>
<dbReference type="SUPFAM" id="SSF53335">
    <property type="entry name" value="S-adenosyl-L-methionine-dependent methyltransferases"/>
    <property type="match status" value="1"/>
</dbReference>
<evidence type="ECO:0000313" key="3">
    <source>
        <dbReference type="Proteomes" id="UP001596978"/>
    </source>
</evidence>
<feature type="domain" description="Methyltransferase FkbM" evidence="1">
    <location>
        <begin position="55"/>
        <end position="206"/>
    </location>
</feature>
<name>A0ABW3D226_9FLAO</name>
<accession>A0ABW3D226</accession>
<gene>
    <name evidence="2" type="ORF">ACFQ1M_17910</name>
</gene>
<dbReference type="PANTHER" id="PTHR36973">
    <property type="entry name" value="SLL1456 PROTEIN-RELATED"/>
    <property type="match status" value="1"/>
</dbReference>
<dbReference type="GO" id="GO:0008168">
    <property type="term" value="F:methyltransferase activity"/>
    <property type="evidence" value="ECO:0007669"/>
    <property type="project" value="UniProtKB-KW"/>
</dbReference>
<dbReference type="InterPro" id="IPR006342">
    <property type="entry name" value="FkbM_mtfrase"/>
</dbReference>
<keyword evidence="2" id="KW-0808">Transferase</keyword>
<sequence>MIKKIVKKLLYKAGYKIKKIPKSYPPKKRIVEKFSMEAALQRAVARNIEVATVIDVGASDGRWSENCMKAYPNANYLLVEAQKGHLEGLKACAAKYDKVSYVLAAAGAAKGTIYFDDTELFGGVASATKLKENYIEVPVIAIDDQIKEEGLPGPYMLKLDTHGFEVPILQGAQEVLKQCSLVIIETYNFKLGDQALRYWEMCAHMDALGFWPLENVDLMLRELDEAFWQMDTLFIPKTHPILSKRGYR</sequence>
<dbReference type="NCBIfam" id="TIGR01444">
    <property type="entry name" value="fkbM_fam"/>
    <property type="match status" value="1"/>
</dbReference>
<dbReference type="PANTHER" id="PTHR36973:SF4">
    <property type="entry name" value="NODULATION PROTEIN"/>
    <property type="match status" value="1"/>
</dbReference>
<dbReference type="InterPro" id="IPR053188">
    <property type="entry name" value="FkbM_Methyltransferase"/>
</dbReference>
<dbReference type="EMBL" id="JBHTJH010000025">
    <property type="protein sequence ID" value="MFD0864095.1"/>
    <property type="molecule type" value="Genomic_DNA"/>
</dbReference>
<dbReference type="GO" id="GO:0032259">
    <property type="term" value="P:methylation"/>
    <property type="evidence" value="ECO:0007669"/>
    <property type="project" value="UniProtKB-KW"/>
</dbReference>
<dbReference type="Gene3D" id="3.40.50.150">
    <property type="entry name" value="Vaccinia Virus protein VP39"/>
    <property type="match status" value="1"/>
</dbReference>
<proteinExistence type="predicted"/>
<organism evidence="2 3">
    <name type="scientific">Sungkyunkwania multivorans</name>
    <dbReference type="NCBI Taxonomy" id="1173618"/>
    <lineage>
        <taxon>Bacteria</taxon>
        <taxon>Pseudomonadati</taxon>
        <taxon>Bacteroidota</taxon>
        <taxon>Flavobacteriia</taxon>
        <taxon>Flavobacteriales</taxon>
        <taxon>Flavobacteriaceae</taxon>
        <taxon>Sungkyunkwania</taxon>
    </lineage>
</organism>
<dbReference type="RefSeq" id="WP_386411091.1">
    <property type="nucleotide sequence ID" value="NZ_JBHTJH010000025.1"/>
</dbReference>
<evidence type="ECO:0000313" key="2">
    <source>
        <dbReference type="EMBL" id="MFD0864095.1"/>
    </source>
</evidence>
<keyword evidence="2" id="KW-0489">Methyltransferase</keyword>
<dbReference type="Proteomes" id="UP001596978">
    <property type="component" value="Unassembled WGS sequence"/>
</dbReference>
<comment type="caution">
    <text evidence="2">The sequence shown here is derived from an EMBL/GenBank/DDBJ whole genome shotgun (WGS) entry which is preliminary data.</text>
</comment>
<dbReference type="InterPro" id="IPR029063">
    <property type="entry name" value="SAM-dependent_MTases_sf"/>
</dbReference>